<dbReference type="Proteomes" id="UP000419144">
    <property type="component" value="Unassembled WGS sequence"/>
</dbReference>
<dbReference type="VEuPathDB" id="TriTrypDB:LtaPh_2118761"/>
<proteinExistence type="predicted"/>
<dbReference type="VEuPathDB" id="TriTrypDB:LtaPh_2118901"/>
<feature type="compositionally biased region" description="Polar residues" evidence="1">
    <location>
        <begin position="1"/>
        <end position="13"/>
    </location>
</feature>
<protein>
    <submittedName>
        <fullName evidence="2">Uncharacterized protein</fullName>
    </submittedName>
</protein>
<comment type="caution">
    <text evidence="2">The sequence shown here is derived from an EMBL/GenBank/DDBJ whole genome shotgun (WGS) entry which is preliminary data.</text>
</comment>
<accession>A0A640KFD9</accession>
<dbReference type="EMBL" id="BLBS01000028">
    <property type="protein sequence ID" value="GET88433.1"/>
    <property type="molecule type" value="Genomic_DNA"/>
</dbReference>
<dbReference type="AlphaFoldDB" id="A0A640KFD9"/>
<organism evidence="2 4">
    <name type="scientific">Leishmania tarentolae</name>
    <name type="common">Sauroleishmania tarentolae</name>
    <dbReference type="NCBI Taxonomy" id="5689"/>
    <lineage>
        <taxon>Eukaryota</taxon>
        <taxon>Discoba</taxon>
        <taxon>Euglenozoa</taxon>
        <taxon>Kinetoplastea</taxon>
        <taxon>Metakinetoplastina</taxon>
        <taxon>Trypanosomatida</taxon>
        <taxon>Trypanosomatidae</taxon>
        <taxon>Leishmaniinae</taxon>
        <taxon>Leishmania</taxon>
        <taxon>lizard Leishmania</taxon>
    </lineage>
</organism>
<evidence type="ECO:0000313" key="2">
    <source>
        <dbReference type="EMBL" id="GET88430.1"/>
    </source>
</evidence>
<gene>
    <name evidence="2" type="ORF">LtaPh_2118761</name>
    <name evidence="3" type="ORF">LtaPh_2118901</name>
</gene>
<keyword evidence="4" id="KW-1185">Reference proteome</keyword>
<evidence type="ECO:0000313" key="4">
    <source>
        <dbReference type="Proteomes" id="UP000419144"/>
    </source>
</evidence>
<sequence length="124" mass="13489">MTTEDTSQANTADSGDYGAEPEDGKGAEFLENKSVGDREVAANKAHGADDCQITRGQLKLPAKFGGEEVESVRQRDTHAAEEAADKEVEAAELRDWVKSFLPALLDVARLREDGTSQLFQPPRK</sequence>
<dbReference type="EMBL" id="BLBS01000028">
    <property type="protein sequence ID" value="GET88430.1"/>
    <property type="molecule type" value="Genomic_DNA"/>
</dbReference>
<reference evidence="2 4" key="1">
    <citation type="submission" date="2019-11" db="EMBL/GenBank/DDBJ databases">
        <title>Leishmania tarentolae CDS.</title>
        <authorList>
            <person name="Goto Y."/>
            <person name="Yamagishi J."/>
        </authorList>
    </citation>
    <scope>NUCLEOTIDE SEQUENCE [LARGE SCALE GENOMIC DNA]</scope>
    <source>
        <strain evidence="2 4">Parrot Tar II</strain>
    </source>
</reference>
<evidence type="ECO:0000313" key="3">
    <source>
        <dbReference type="EMBL" id="GET88433.1"/>
    </source>
</evidence>
<feature type="region of interest" description="Disordered" evidence="1">
    <location>
        <begin position="1"/>
        <end position="28"/>
    </location>
</feature>
<name>A0A640KFD9_LEITA</name>
<evidence type="ECO:0000256" key="1">
    <source>
        <dbReference type="SAM" id="MobiDB-lite"/>
    </source>
</evidence>